<evidence type="ECO:0008006" key="3">
    <source>
        <dbReference type="Google" id="ProtNLM"/>
    </source>
</evidence>
<dbReference type="EMBL" id="JACIEP010000008">
    <property type="protein sequence ID" value="MBB4036715.1"/>
    <property type="molecule type" value="Genomic_DNA"/>
</dbReference>
<sequence>MSRVIKFSELRRIKDSLPDGSIHKIAETLQVPVETVWNYFGGYSYQKGQSCGVHIEPGPDGGYVSLDDTTILDMALEMMESKEA</sequence>
<name>A0A840CV60_9BACT</name>
<comment type="caution">
    <text evidence="1">The sequence shown here is derived from an EMBL/GenBank/DDBJ whole genome shotgun (WGS) entry which is preliminary data.</text>
</comment>
<keyword evidence="2" id="KW-1185">Reference proteome</keyword>
<organism evidence="1 2">
    <name type="scientific">Dysgonomonas hofstadii</name>
    <dbReference type="NCBI Taxonomy" id="637886"/>
    <lineage>
        <taxon>Bacteria</taxon>
        <taxon>Pseudomonadati</taxon>
        <taxon>Bacteroidota</taxon>
        <taxon>Bacteroidia</taxon>
        <taxon>Bacteroidales</taxon>
        <taxon>Dysgonomonadaceae</taxon>
        <taxon>Dysgonomonas</taxon>
    </lineage>
</organism>
<accession>A0A840CV60</accession>
<reference evidence="1 2" key="1">
    <citation type="submission" date="2020-08" db="EMBL/GenBank/DDBJ databases">
        <title>Genomic Encyclopedia of Type Strains, Phase IV (KMG-IV): sequencing the most valuable type-strain genomes for metagenomic binning, comparative biology and taxonomic classification.</title>
        <authorList>
            <person name="Goeker M."/>
        </authorList>
    </citation>
    <scope>NUCLEOTIDE SEQUENCE [LARGE SCALE GENOMIC DNA]</scope>
    <source>
        <strain evidence="1 2">DSM 104969</strain>
    </source>
</reference>
<dbReference type="RefSeq" id="WP_183307603.1">
    <property type="nucleotide sequence ID" value="NZ_JACIEP010000008.1"/>
</dbReference>
<evidence type="ECO:0000313" key="1">
    <source>
        <dbReference type="EMBL" id="MBB4036715.1"/>
    </source>
</evidence>
<dbReference type="AlphaFoldDB" id="A0A840CV60"/>
<gene>
    <name evidence="1" type="ORF">GGR21_002621</name>
</gene>
<protein>
    <recommendedName>
        <fullName evidence="3">DNA-binding protein</fullName>
    </recommendedName>
</protein>
<dbReference type="Proteomes" id="UP000555103">
    <property type="component" value="Unassembled WGS sequence"/>
</dbReference>
<proteinExistence type="predicted"/>
<evidence type="ECO:0000313" key="2">
    <source>
        <dbReference type="Proteomes" id="UP000555103"/>
    </source>
</evidence>